<evidence type="ECO:0000313" key="3">
    <source>
        <dbReference type="Proteomes" id="UP000076532"/>
    </source>
</evidence>
<sequence length="185" mass="20148">MSEISADPQGDTVRLGVPHVKTPHRYGSGRVGGTAVDSEVPLSMSMLYSGNWVSSHAPLMLPITAWSLDNQSIHSFLAVLNSWALLVSIDNEPELAGLQHRLHMDRPACIIGATEFPPSLGTRSGFSIRHWTVQVAYLYPLDSLQSIIMSLSPSPRDNTTSHASTTPPQQGHPVSYMEQHPQTQG</sequence>
<dbReference type="Proteomes" id="UP000076532">
    <property type="component" value="Unassembled WGS sequence"/>
</dbReference>
<evidence type="ECO:0000256" key="1">
    <source>
        <dbReference type="SAM" id="MobiDB-lite"/>
    </source>
</evidence>
<name>A0A166RIP0_9AGAM</name>
<reference evidence="2 3" key="1">
    <citation type="journal article" date="2016" name="Mol. Biol. Evol.">
        <title>Comparative Genomics of Early-Diverging Mushroom-Forming Fungi Provides Insights into the Origins of Lignocellulose Decay Capabilities.</title>
        <authorList>
            <person name="Nagy L.G."/>
            <person name="Riley R."/>
            <person name="Tritt A."/>
            <person name="Adam C."/>
            <person name="Daum C."/>
            <person name="Floudas D."/>
            <person name="Sun H."/>
            <person name="Yadav J.S."/>
            <person name="Pangilinan J."/>
            <person name="Larsson K.H."/>
            <person name="Matsuura K."/>
            <person name="Barry K."/>
            <person name="Labutti K."/>
            <person name="Kuo R."/>
            <person name="Ohm R.A."/>
            <person name="Bhattacharya S.S."/>
            <person name="Shirouzu T."/>
            <person name="Yoshinaga Y."/>
            <person name="Martin F.M."/>
            <person name="Grigoriev I.V."/>
            <person name="Hibbett D.S."/>
        </authorList>
    </citation>
    <scope>NUCLEOTIDE SEQUENCE [LARGE SCALE GENOMIC DNA]</scope>
    <source>
        <strain evidence="2 3">CBS 109695</strain>
    </source>
</reference>
<organism evidence="2 3">
    <name type="scientific">Athelia psychrophila</name>
    <dbReference type="NCBI Taxonomy" id="1759441"/>
    <lineage>
        <taxon>Eukaryota</taxon>
        <taxon>Fungi</taxon>
        <taxon>Dikarya</taxon>
        <taxon>Basidiomycota</taxon>
        <taxon>Agaricomycotina</taxon>
        <taxon>Agaricomycetes</taxon>
        <taxon>Agaricomycetidae</taxon>
        <taxon>Atheliales</taxon>
        <taxon>Atheliaceae</taxon>
        <taxon>Athelia</taxon>
    </lineage>
</organism>
<accession>A0A166RIP0</accession>
<dbReference type="EMBL" id="KV417504">
    <property type="protein sequence ID" value="KZP28313.1"/>
    <property type="molecule type" value="Genomic_DNA"/>
</dbReference>
<protein>
    <submittedName>
        <fullName evidence="2">Uncharacterized protein</fullName>
    </submittedName>
</protein>
<keyword evidence="3" id="KW-1185">Reference proteome</keyword>
<proteinExistence type="predicted"/>
<feature type="region of interest" description="Disordered" evidence="1">
    <location>
        <begin position="152"/>
        <end position="185"/>
    </location>
</feature>
<gene>
    <name evidence="2" type="ORF">FIBSPDRAFT_885883</name>
</gene>
<evidence type="ECO:0000313" key="2">
    <source>
        <dbReference type="EMBL" id="KZP28313.1"/>
    </source>
</evidence>
<feature type="compositionally biased region" description="Polar residues" evidence="1">
    <location>
        <begin position="152"/>
        <end position="169"/>
    </location>
</feature>
<dbReference type="AlphaFoldDB" id="A0A166RIP0"/>